<evidence type="ECO:0000256" key="1">
    <source>
        <dbReference type="ARBA" id="ARBA00022723"/>
    </source>
</evidence>
<keyword evidence="3 5" id="KW-0863">Zinc-finger</keyword>
<sequence length="655" mass="75929">MESTIHIPTWNIKQEETEQDIKYALYQQTNTDSVNRNAMNIDVNLNSSAQELDCKVESTSRQSSSIIEQNNQDQDVYLAHHINADTYCLTCNIHLDSALEYTYHMKVYHHIITPTLNSTIEINDLNHYCHLCKISFTNRSNYHKHLDFIHEMNVISSRRRKPLHINLIPDTHNPFLYCAPCEKEFHSSLDFSTHLSIVHRIMNNDLDISGHAFECKTCNCILDSKQEYKAHYVQVHGIHITSPIRDDILHPEITPDIGDPHFNCAACDCAFYDKITYHMHLFDIHDMNLYLLNQEDSDEYYDASQRSFSDDEMHQIIPNQDDVNNHCASCKFTFPTQSSYYSHLTIIHKFNITLSINEPEIRYPSKLPDKYCRFNYCNICEFTFVRNVDFRNHLARTHAVGLLTGEHSPEIVHTTKTPNIDNIHFFCSVCEYTFSSKDEYHRHLSLVHKLGPLFDRRHTLQEQLSQAELSQPTQPEITAAVPTLEDTTFYCKACNQQYTDEPHYHQHLATNHGLNMPKKLHPGKNVDKPNAKTWRKSCSKCNPLSTNTSFLCKVHTVSRHSRRLKELNAHCKLCDLKYPNLHAYQNHMKTVHVRESALNNYIASCSLCSKKFKYGACLFSHMTNAHGISGNVPDVDSSDNHCIPCRKTYKNFAIE</sequence>
<organism evidence="7 8">
    <name type="scientific">Helicostylum pulchrum</name>
    <dbReference type="NCBI Taxonomy" id="562976"/>
    <lineage>
        <taxon>Eukaryota</taxon>
        <taxon>Fungi</taxon>
        <taxon>Fungi incertae sedis</taxon>
        <taxon>Mucoromycota</taxon>
        <taxon>Mucoromycotina</taxon>
        <taxon>Mucoromycetes</taxon>
        <taxon>Mucorales</taxon>
        <taxon>Mucorineae</taxon>
        <taxon>Mucoraceae</taxon>
        <taxon>Helicostylum</taxon>
    </lineage>
</organism>
<dbReference type="Proteomes" id="UP001476247">
    <property type="component" value="Unassembled WGS sequence"/>
</dbReference>
<dbReference type="PROSITE" id="PS50157">
    <property type="entry name" value="ZINC_FINGER_C2H2_2"/>
    <property type="match status" value="2"/>
</dbReference>
<name>A0ABP9Y598_9FUNG</name>
<keyword evidence="4" id="KW-0862">Zinc</keyword>
<dbReference type="EMBL" id="BAABUJ010000021">
    <property type="protein sequence ID" value="GAA5802161.1"/>
    <property type="molecule type" value="Genomic_DNA"/>
</dbReference>
<evidence type="ECO:0000256" key="4">
    <source>
        <dbReference type="ARBA" id="ARBA00022833"/>
    </source>
</evidence>
<reference evidence="7 8" key="1">
    <citation type="submission" date="2024-04" db="EMBL/GenBank/DDBJ databases">
        <title>genome sequences of Mucor flavus KT1a and Helicostylum pulchrum KT1b strains isolation_sourced from the surface of a dry-aged beef.</title>
        <authorList>
            <person name="Toyotome T."/>
            <person name="Hosono M."/>
            <person name="Torimaru M."/>
            <person name="Fukuda K."/>
            <person name="Mikami N."/>
        </authorList>
    </citation>
    <scope>NUCLEOTIDE SEQUENCE [LARGE SCALE GENOMIC DNA]</scope>
    <source>
        <strain evidence="7 8">KT1b</strain>
    </source>
</reference>
<evidence type="ECO:0000256" key="2">
    <source>
        <dbReference type="ARBA" id="ARBA00022737"/>
    </source>
</evidence>
<evidence type="ECO:0000313" key="8">
    <source>
        <dbReference type="Proteomes" id="UP001476247"/>
    </source>
</evidence>
<keyword evidence="8" id="KW-1185">Reference proteome</keyword>
<accession>A0ABP9Y598</accession>
<evidence type="ECO:0000259" key="6">
    <source>
        <dbReference type="PROSITE" id="PS50157"/>
    </source>
</evidence>
<dbReference type="Gene3D" id="3.30.160.60">
    <property type="entry name" value="Classic Zinc Finger"/>
    <property type="match status" value="2"/>
</dbReference>
<dbReference type="Pfam" id="PF12874">
    <property type="entry name" value="zf-met"/>
    <property type="match status" value="2"/>
</dbReference>
<dbReference type="SMART" id="SM00355">
    <property type="entry name" value="ZnF_C2H2"/>
    <property type="match status" value="12"/>
</dbReference>
<evidence type="ECO:0000313" key="7">
    <source>
        <dbReference type="EMBL" id="GAA5802161.1"/>
    </source>
</evidence>
<gene>
    <name evidence="7" type="ORF">HPULCUR_007622</name>
</gene>
<dbReference type="InterPro" id="IPR013087">
    <property type="entry name" value="Znf_C2H2_type"/>
</dbReference>
<protein>
    <recommendedName>
        <fullName evidence="6">C2H2-type domain-containing protein</fullName>
    </recommendedName>
</protein>
<proteinExistence type="predicted"/>
<keyword evidence="2" id="KW-0677">Repeat</keyword>
<feature type="domain" description="C2H2-type" evidence="6">
    <location>
        <begin position="489"/>
        <end position="517"/>
    </location>
</feature>
<keyword evidence="1" id="KW-0479">Metal-binding</keyword>
<evidence type="ECO:0000256" key="3">
    <source>
        <dbReference type="ARBA" id="ARBA00022771"/>
    </source>
</evidence>
<dbReference type="PANTHER" id="PTHR24409">
    <property type="entry name" value="ZINC FINGER PROTEIN 142"/>
    <property type="match status" value="1"/>
</dbReference>
<dbReference type="PANTHER" id="PTHR24409:SF295">
    <property type="entry name" value="AZ2-RELATED"/>
    <property type="match status" value="1"/>
</dbReference>
<dbReference type="PROSITE" id="PS00028">
    <property type="entry name" value="ZINC_FINGER_C2H2_1"/>
    <property type="match status" value="10"/>
</dbReference>
<feature type="domain" description="C2H2-type" evidence="6">
    <location>
        <begin position="425"/>
        <end position="448"/>
    </location>
</feature>
<comment type="caution">
    <text evidence="7">The sequence shown here is derived from an EMBL/GenBank/DDBJ whole genome shotgun (WGS) entry which is preliminary data.</text>
</comment>
<evidence type="ECO:0000256" key="5">
    <source>
        <dbReference type="PROSITE-ProRule" id="PRU00042"/>
    </source>
</evidence>